<organism evidence="2">
    <name type="scientific">Anopheles sinensis</name>
    <name type="common">Mosquito</name>
    <dbReference type="NCBI Taxonomy" id="74873"/>
    <lineage>
        <taxon>Eukaryota</taxon>
        <taxon>Metazoa</taxon>
        <taxon>Ecdysozoa</taxon>
        <taxon>Arthropoda</taxon>
        <taxon>Hexapoda</taxon>
        <taxon>Insecta</taxon>
        <taxon>Pterygota</taxon>
        <taxon>Neoptera</taxon>
        <taxon>Endopterygota</taxon>
        <taxon>Diptera</taxon>
        <taxon>Nematocera</taxon>
        <taxon>Culicoidea</taxon>
        <taxon>Culicidae</taxon>
        <taxon>Anophelinae</taxon>
        <taxon>Anopheles</taxon>
    </lineage>
</organism>
<evidence type="ECO:0000313" key="2">
    <source>
        <dbReference type="EMBL" id="KFB50044.1"/>
    </source>
</evidence>
<dbReference type="EMBL" id="ATLV01023934">
    <property type="status" value="NOT_ANNOTATED_CDS"/>
    <property type="molecule type" value="Genomic_DNA"/>
</dbReference>
<keyword evidence="4" id="KW-1185">Reference proteome</keyword>
<dbReference type="AlphaFoldDB" id="A0A084WIK0"/>
<reference evidence="3" key="2">
    <citation type="submission" date="2020-05" db="UniProtKB">
        <authorList>
            <consortium name="EnsemblMetazoa"/>
        </authorList>
    </citation>
    <scope>IDENTIFICATION</scope>
</reference>
<gene>
    <name evidence="2" type="ORF">ZHAS_00018090</name>
</gene>
<protein>
    <submittedName>
        <fullName evidence="2 3">3-ketoacyl-(Acyl-carrier-protein) reductase</fullName>
    </submittedName>
</protein>
<name>A0A084WIK0_ANOSI</name>
<dbReference type="VEuPathDB" id="VectorBase:ASIC018090"/>
<dbReference type="Proteomes" id="UP000030765">
    <property type="component" value="Unassembled WGS sequence"/>
</dbReference>
<sequence>MAVKDRDRWSGLTTATVLSTVNAKHHPPPSKSRQVRSGRRLTIRKNETTTVAHRPDRSNVSSRSRQLKMVNGLAVYLLEELRAAAAWAQHLVSKTQVQDVPT</sequence>
<feature type="compositionally biased region" description="Basic residues" evidence="1">
    <location>
        <begin position="23"/>
        <end position="41"/>
    </location>
</feature>
<evidence type="ECO:0000313" key="3">
    <source>
        <dbReference type="EnsemblMetazoa" id="ASIC018090-PA"/>
    </source>
</evidence>
<evidence type="ECO:0000256" key="1">
    <source>
        <dbReference type="SAM" id="MobiDB-lite"/>
    </source>
</evidence>
<feature type="region of interest" description="Disordered" evidence="1">
    <location>
        <begin position="18"/>
        <end position="41"/>
    </location>
</feature>
<evidence type="ECO:0000313" key="4">
    <source>
        <dbReference type="Proteomes" id="UP000030765"/>
    </source>
</evidence>
<accession>A0A084WIK0</accession>
<proteinExistence type="predicted"/>
<dbReference type="EMBL" id="KE525347">
    <property type="protein sequence ID" value="KFB50044.1"/>
    <property type="molecule type" value="Genomic_DNA"/>
</dbReference>
<reference evidence="2 4" key="1">
    <citation type="journal article" date="2014" name="BMC Genomics">
        <title>Genome sequence of Anopheles sinensis provides insight into genetics basis of mosquito competence for malaria parasites.</title>
        <authorList>
            <person name="Zhou D."/>
            <person name="Zhang D."/>
            <person name="Ding G."/>
            <person name="Shi L."/>
            <person name="Hou Q."/>
            <person name="Ye Y."/>
            <person name="Xu Y."/>
            <person name="Zhou H."/>
            <person name="Xiong C."/>
            <person name="Li S."/>
            <person name="Yu J."/>
            <person name="Hong S."/>
            <person name="Yu X."/>
            <person name="Zou P."/>
            <person name="Chen C."/>
            <person name="Chang X."/>
            <person name="Wang W."/>
            <person name="Lv Y."/>
            <person name="Sun Y."/>
            <person name="Ma L."/>
            <person name="Shen B."/>
            <person name="Zhu C."/>
        </authorList>
    </citation>
    <scope>NUCLEOTIDE SEQUENCE [LARGE SCALE GENOMIC DNA]</scope>
</reference>
<dbReference type="EnsemblMetazoa" id="ASIC018090-RA">
    <property type="protein sequence ID" value="ASIC018090-PA"/>
    <property type="gene ID" value="ASIC018090"/>
</dbReference>